<dbReference type="Gene3D" id="2.40.33.20">
    <property type="entry name" value="PK beta-barrel domain-like"/>
    <property type="match status" value="1"/>
</dbReference>
<dbReference type="GO" id="GO:0030170">
    <property type="term" value="F:pyridoxal phosphate binding"/>
    <property type="evidence" value="ECO:0007669"/>
    <property type="project" value="InterPro"/>
</dbReference>
<comment type="caution">
    <text evidence="2">The sequence shown here is derived from an EMBL/GenBank/DDBJ whole genome shotgun (WGS) entry which is preliminary data.</text>
</comment>
<dbReference type="SUPFAM" id="SSF50800">
    <property type="entry name" value="PK beta-barrel domain-like"/>
    <property type="match status" value="1"/>
</dbReference>
<dbReference type="InterPro" id="IPR052716">
    <property type="entry name" value="MOSC_domain"/>
</dbReference>
<dbReference type="PANTHER" id="PTHR36930">
    <property type="entry name" value="METAL-SULFUR CLUSTER BIOSYNTHESIS PROTEINS YUAD-RELATED"/>
    <property type="match status" value="1"/>
</dbReference>
<dbReference type="AlphaFoldDB" id="A0A561QGM8"/>
<dbReference type="GO" id="GO:0030151">
    <property type="term" value="F:molybdenum ion binding"/>
    <property type="evidence" value="ECO:0007669"/>
    <property type="project" value="InterPro"/>
</dbReference>
<keyword evidence="3" id="KW-1185">Reference proteome</keyword>
<sequence>MIVSQLWRYPVASIGGYETGRLDFNESGVFGDRSSFLIDLTTGETAAPEKSARWRQALQLSAASRDGSVFVNGSHWTFALDDERLDDALSEHFGFRCGVRSSGASVVAHDGEIEVRSRYEIAPLHIVFAEEMHALQSALPDTTIDARRFRPNVVIEGGSLENIAVGSRFAIGDRSMTITEKTKRCGMTMIAQDGLTEDAEILRTIVRQRSRCFGVYAAVSGDGAIAVGAELTPS</sequence>
<dbReference type="PANTHER" id="PTHR36930:SF1">
    <property type="entry name" value="MOSC DOMAIN-CONTAINING PROTEIN"/>
    <property type="match status" value="1"/>
</dbReference>
<protein>
    <recommendedName>
        <fullName evidence="1">MOSC domain-containing protein</fullName>
    </recommendedName>
</protein>
<dbReference type="Proteomes" id="UP000320653">
    <property type="component" value="Unassembled WGS sequence"/>
</dbReference>
<gene>
    <name evidence="2" type="ORF">FHW37_108183</name>
</gene>
<dbReference type="InterPro" id="IPR005302">
    <property type="entry name" value="MoCF_Sase_C"/>
</dbReference>
<reference evidence="2 3" key="1">
    <citation type="submission" date="2019-06" db="EMBL/GenBank/DDBJ databases">
        <title>Sorghum-associated microbial communities from plants grown in Nebraska, USA.</title>
        <authorList>
            <person name="Schachtman D."/>
        </authorList>
    </citation>
    <scope>NUCLEOTIDE SEQUENCE [LARGE SCALE GENOMIC DNA]</scope>
    <source>
        <strain evidence="2 3">1225</strain>
    </source>
</reference>
<feature type="domain" description="MOSC" evidence="1">
    <location>
        <begin position="83"/>
        <end position="234"/>
    </location>
</feature>
<dbReference type="Pfam" id="PF03473">
    <property type="entry name" value="MOSC"/>
    <property type="match status" value="1"/>
</dbReference>
<evidence type="ECO:0000313" key="2">
    <source>
        <dbReference type="EMBL" id="TWF49513.1"/>
    </source>
</evidence>
<evidence type="ECO:0000313" key="3">
    <source>
        <dbReference type="Proteomes" id="UP000320653"/>
    </source>
</evidence>
<dbReference type="GO" id="GO:0003824">
    <property type="term" value="F:catalytic activity"/>
    <property type="evidence" value="ECO:0007669"/>
    <property type="project" value="InterPro"/>
</dbReference>
<dbReference type="EMBL" id="VIWP01000008">
    <property type="protein sequence ID" value="TWF49513.1"/>
    <property type="molecule type" value="Genomic_DNA"/>
</dbReference>
<proteinExistence type="predicted"/>
<evidence type="ECO:0000259" key="1">
    <source>
        <dbReference type="PROSITE" id="PS51340"/>
    </source>
</evidence>
<accession>A0A561QGM8</accession>
<dbReference type="PROSITE" id="PS51340">
    <property type="entry name" value="MOSC"/>
    <property type="match status" value="1"/>
</dbReference>
<dbReference type="InterPro" id="IPR011037">
    <property type="entry name" value="Pyrv_Knase-like_insert_dom_sf"/>
</dbReference>
<name>A0A561QGM8_9HYPH</name>
<organism evidence="2 3">
    <name type="scientific">Neorhizobium alkalisoli</name>
    <dbReference type="NCBI Taxonomy" id="528178"/>
    <lineage>
        <taxon>Bacteria</taxon>
        <taxon>Pseudomonadati</taxon>
        <taxon>Pseudomonadota</taxon>
        <taxon>Alphaproteobacteria</taxon>
        <taxon>Hyphomicrobiales</taxon>
        <taxon>Rhizobiaceae</taxon>
        <taxon>Rhizobium/Agrobacterium group</taxon>
        <taxon>Neorhizobium</taxon>
    </lineage>
</organism>